<name>A0ABT1U052_9GAMM</name>
<accession>A0ABT1U052</accession>
<dbReference type="HAMAP" id="MF_01148">
    <property type="entry name" value="Lnt"/>
    <property type="match status" value="1"/>
</dbReference>
<evidence type="ECO:0000313" key="11">
    <source>
        <dbReference type="EMBL" id="MCQ8127200.1"/>
    </source>
</evidence>
<feature type="transmembrane region" description="Helical" evidence="9">
    <location>
        <begin position="450"/>
        <end position="470"/>
    </location>
</feature>
<keyword evidence="7 9" id="KW-0472">Membrane</keyword>
<keyword evidence="5 9" id="KW-0812">Transmembrane</keyword>
<comment type="catalytic activity">
    <reaction evidence="9">
        <text>N-terminal S-1,2-diacyl-sn-glyceryl-L-cysteinyl-[lipoprotein] + a glycerophospholipid = N-acyl-S-1,2-diacyl-sn-glyceryl-L-cysteinyl-[lipoprotein] + a 2-acyl-sn-glycero-3-phospholipid + H(+)</text>
        <dbReference type="Rhea" id="RHEA:48228"/>
        <dbReference type="Rhea" id="RHEA-COMP:14681"/>
        <dbReference type="Rhea" id="RHEA-COMP:14684"/>
        <dbReference type="ChEBI" id="CHEBI:15378"/>
        <dbReference type="ChEBI" id="CHEBI:136912"/>
        <dbReference type="ChEBI" id="CHEBI:140656"/>
        <dbReference type="ChEBI" id="CHEBI:140657"/>
        <dbReference type="ChEBI" id="CHEBI:140660"/>
        <dbReference type="EC" id="2.3.1.269"/>
    </reaction>
</comment>
<comment type="subcellular location">
    <subcellularLocation>
        <location evidence="1 9">Cell membrane</location>
        <topology evidence="1 9">Multi-pass membrane protein</topology>
    </subcellularLocation>
</comment>
<sequence>MTRLFQWKWPLLAPVFGALLTLAFAPYGYSYMALISMAFFYRFCVVQPAGRAALCGYLFGLGLFGFGIWWVYISIHDFGGADPISSGLLAVLLVAIWALFPALTAYLSAKLLAMAGVWFRLPAVALVWVAVEYFRGYWLLNGFPWLQVAYGQLNAPLAGYAPLAGVYGVGFLLALTAALLTECWRVKTLRLPAISILCAIWGGGWLLRGVQWTHAVGEPIQVTLLQGNIAQDQKWQTDQRLNTLRLYLQLTEQHWDSDVIVWPETAIPAFLSEVKDFYLDPLSAKAREKGVDLVVGLPSYGAGKDYYNSVITLGETEAIYHKQHLLPFGEYLPLQPLSGWVLDRLQIPLGNFASGGTRQPLLKAGGYPFVTTICYEDAFGELVSRQVGQAAYLVNVTNDGWFGNTPQPYQHMQMAQMRALETGRYLLRATNTGLTGVVGPDGKILAQAPLFTATTLTGTIIPMAGLTPYARWGDRAVFGGLVLLVGMVWGLVKFAGR</sequence>
<evidence type="ECO:0000259" key="10">
    <source>
        <dbReference type="PROSITE" id="PS50263"/>
    </source>
</evidence>
<dbReference type="Gene3D" id="3.60.110.10">
    <property type="entry name" value="Carbon-nitrogen hydrolase"/>
    <property type="match status" value="1"/>
</dbReference>
<dbReference type="Pfam" id="PF00795">
    <property type="entry name" value="CN_hydrolase"/>
    <property type="match status" value="1"/>
</dbReference>
<organism evidence="11 12">
    <name type="scientific">Methylomonas rivi</name>
    <dbReference type="NCBI Taxonomy" id="2952226"/>
    <lineage>
        <taxon>Bacteria</taxon>
        <taxon>Pseudomonadati</taxon>
        <taxon>Pseudomonadota</taxon>
        <taxon>Gammaproteobacteria</taxon>
        <taxon>Methylococcales</taxon>
        <taxon>Methylococcaceae</taxon>
        <taxon>Methylomonas</taxon>
    </lineage>
</organism>
<keyword evidence="4 9" id="KW-0808">Transferase</keyword>
<feature type="transmembrane region" description="Helical" evidence="9">
    <location>
        <begin position="12"/>
        <end position="40"/>
    </location>
</feature>
<dbReference type="RefSeq" id="WP_256613516.1">
    <property type="nucleotide sequence ID" value="NZ_JANIBK010000005.1"/>
</dbReference>
<dbReference type="InterPro" id="IPR003010">
    <property type="entry name" value="C-N_Hydrolase"/>
</dbReference>
<dbReference type="InterPro" id="IPR004563">
    <property type="entry name" value="Apolipo_AcylTrfase"/>
</dbReference>
<evidence type="ECO:0000256" key="3">
    <source>
        <dbReference type="ARBA" id="ARBA00022475"/>
    </source>
</evidence>
<gene>
    <name evidence="9 11" type="primary">lnt</name>
    <name evidence="11" type="ORF">NP596_01920</name>
</gene>
<comment type="caution">
    <text evidence="11">The sequence shown here is derived from an EMBL/GenBank/DDBJ whole genome shotgun (WGS) entry which is preliminary data.</text>
</comment>
<dbReference type="InterPro" id="IPR036526">
    <property type="entry name" value="C-N_Hydrolase_sf"/>
</dbReference>
<evidence type="ECO:0000256" key="1">
    <source>
        <dbReference type="ARBA" id="ARBA00004651"/>
    </source>
</evidence>
<evidence type="ECO:0000256" key="6">
    <source>
        <dbReference type="ARBA" id="ARBA00022989"/>
    </source>
</evidence>
<keyword evidence="8 9" id="KW-0012">Acyltransferase</keyword>
<dbReference type="SUPFAM" id="SSF56317">
    <property type="entry name" value="Carbon-nitrogen hydrolase"/>
    <property type="match status" value="1"/>
</dbReference>
<dbReference type="Proteomes" id="UP001524586">
    <property type="component" value="Unassembled WGS sequence"/>
</dbReference>
<evidence type="ECO:0000256" key="8">
    <source>
        <dbReference type="ARBA" id="ARBA00023315"/>
    </source>
</evidence>
<dbReference type="Pfam" id="PF20154">
    <property type="entry name" value="LNT_N"/>
    <property type="match status" value="1"/>
</dbReference>
<dbReference type="CDD" id="cd07571">
    <property type="entry name" value="ALP_N-acyl_transferase"/>
    <property type="match status" value="1"/>
</dbReference>
<feature type="transmembrane region" description="Helical" evidence="9">
    <location>
        <begin position="84"/>
        <end position="107"/>
    </location>
</feature>
<proteinExistence type="inferred from homology"/>
<evidence type="ECO:0000256" key="9">
    <source>
        <dbReference type="HAMAP-Rule" id="MF_01148"/>
    </source>
</evidence>
<dbReference type="EC" id="2.3.1.269" evidence="9"/>
<keyword evidence="6 9" id="KW-1133">Transmembrane helix</keyword>
<feature type="transmembrane region" description="Helical" evidence="9">
    <location>
        <begin position="119"/>
        <end position="140"/>
    </location>
</feature>
<comment type="similarity">
    <text evidence="2 9">Belongs to the CN hydrolase family. Apolipoprotein N-acyltransferase subfamily.</text>
</comment>
<comment type="pathway">
    <text evidence="9">Protein modification; lipoprotein biosynthesis (N-acyl transfer).</text>
</comment>
<evidence type="ECO:0000313" key="12">
    <source>
        <dbReference type="Proteomes" id="UP001524586"/>
    </source>
</evidence>
<dbReference type="EMBL" id="JANIBK010000005">
    <property type="protein sequence ID" value="MCQ8127200.1"/>
    <property type="molecule type" value="Genomic_DNA"/>
</dbReference>
<evidence type="ECO:0000256" key="5">
    <source>
        <dbReference type="ARBA" id="ARBA00022692"/>
    </source>
</evidence>
<feature type="transmembrane region" description="Helical" evidence="9">
    <location>
        <begin position="160"/>
        <end position="180"/>
    </location>
</feature>
<dbReference type="NCBIfam" id="TIGR00546">
    <property type="entry name" value="lnt"/>
    <property type="match status" value="1"/>
</dbReference>
<dbReference type="PANTHER" id="PTHR38686">
    <property type="entry name" value="APOLIPOPROTEIN N-ACYLTRANSFERASE"/>
    <property type="match status" value="1"/>
</dbReference>
<dbReference type="InterPro" id="IPR045378">
    <property type="entry name" value="LNT_N"/>
</dbReference>
<comment type="function">
    <text evidence="9">Catalyzes the phospholipid dependent N-acylation of the N-terminal cysteine of apolipoprotein, the last step in lipoprotein maturation.</text>
</comment>
<feature type="transmembrane region" description="Helical" evidence="9">
    <location>
        <begin position="52"/>
        <end position="72"/>
    </location>
</feature>
<evidence type="ECO:0000256" key="4">
    <source>
        <dbReference type="ARBA" id="ARBA00022679"/>
    </source>
</evidence>
<dbReference type="PROSITE" id="PS50263">
    <property type="entry name" value="CN_HYDROLASE"/>
    <property type="match status" value="1"/>
</dbReference>
<keyword evidence="3 9" id="KW-1003">Cell membrane</keyword>
<evidence type="ECO:0000256" key="2">
    <source>
        <dbReference type="ARBA" id="ARBA00010065"/>
    </source>
</evidence>
<evidence type="ECO:0000256" key="7">
    <source>
        <dbReference type="ARBA" id="ARBA00023136"/>
    </source>
</evidence>
<protein>
    <recommendedName>
        <fullName evidence="9">Apolipoprotein N-acyltransferase</fullName>
        <shortName evidence="9">ALP N-acyltransferase</shortName>
        <ecNumber evidence="9">2.3.1.269</ecNumber>
    </recommendedName>
</protein>
<feature type="transmembrane region" description="Helical" evidence="9">
    <location>
        <begin position="476"/>
        <end position="496"/>
    </location>
</feature>
<dbReference type="PANTHER" id="PTHR38686:SF1">
    <property type="entry name" value="APOLIPOPROTEIN N-ACYLTRANSFERASE"/>
    <property type="match status" value="1"/>
</dbReference>
<keyword evidence="12" id="KW-1185">Reference proteome</keyword>
<reference evidence="11 12" key="1">
    <citation type="submission" date="2022-07" db="EMBL/GenBank/DDBJ databases">
        <title>Methylomonas rivi sp. nov., Methylomonas rosea sp. nov., Methylomonas aureus sp. nov. and Methylomonas subterranea sp. nov., four novel methanotrophs isolated from a freshwater creek and the deep terrestrial subsurface.</title>
        <authorList>
            <person name="Abin C."/>
            <person name="Sankaranarayanan K."/>
            <person name="Garner C."/>
            <person name="Sindelar R."/>
            <person name="Kotary K."/>
            <person name="Garner R."/>
            <person name="Barclay S."/>
            <person name="Lawson P."/>
            <person name="Krumholz L."/>
        </authorList>
    </citation>
    <scope>NUCLEOTIDE SEQUENCE [LARGE SCALE GENOMIC DNA]</scope>
    <source>
        <strain evidence="11 12">WSC-6</strain>
    </source>
</reference>
<feature type="domain" description="CN hydrolase" evidence="10">
    <location>
        <begin position="225"/>
        <end position="462"/>
    </location>
</feature>